<gene>
    <name evidence="1" type="ORF">PCAMFM013_S006g000140</name>
</gene>
<evidence type="ECO:0000313" key="1">
    <source>
        <dbReference type="EMBL" id="CRL21600.1"/>
    </source>
</evidence>
<dbReference type="Proteomes" id="UP000053732">
    <property type="component" value="Unassembled WGS sequence"/>
</dbReference>
<protein>
    <submittedName>
        <fullName evidence="1">Str. FM013</fullName>
    </submittedName>
</protein>
<name>A0A0G4P5L7_PENC3</name>
<dbReference type="EMBL" id="HG793139">
    <property type="protein sequence ID" value="CRL21600.1"/>
    <property type="molecule type" value="Genomic_DNA"/>
</dbReference>
<proteinExistence type="predicted"/>
<accession>A0A0G4P5L7</accession>
<dbReference type="AlphaFoldDB" id="A0A0G4P5L7"/>
<reference evidence="1 2" key="1">
    <citation type="journal article" date="2014" name="Nat. Commun.">
        <title>Multiple recent horizontal transfers of a large genomic region in cheese making fungi.</title>
        <authorList>
            <person name="Cheeseman K."/>
            <person name="Ropars J."/>
            <person name="Renault P."/>
            <person name="Dupont J."/>
            <person name="Gouzy J."/>
            <person name="Branca A."/>
            <person name="Abraham A.L."/>
            <person name="Ceppi M."/>
            <person name="Conseiller E."/>
            <person name="Debuchy R."/>
            <person name="Malagnac F."/>
            <person name="Goarin A."/>
            <person name="Silar P."/>
            <person name="Lacoste S."/>
            <person name="Sallet E."/>
            <person name="Bensimon A."/>
            <person name="Giraud T."/>
            <person name="Brygoo Y."/>
        </authorList>
    </citation>
    <scope>NUCLEOTIDE SEQUENCE [LARGE SCALE GENOMIC DNA]</scope>
    <source>
        <strain evidence="2">FM 013</strain>
    </source>
</reference>
<organism evidence="1 2">
    <name type="scientific">Penicillium camemberti (strain FM 013)</name>
    <dbReference type="NCBI Taxonomy" id="1429867"/>
    <lineage>
        <taxon>Eukaryota</taxon>
        <taxon>Fungi</taxon>
        <taxon>Dikarya</taxon>
        <taxon>Ascomycota</taxon>
        <taxon>Pezizomycotina</taxon>
        <taxon>Eurotiomycetes</taxon>
        <taxon>Eurotiomycetidae</taxon>
        <taxon>Eurotiales</taxon>
        <taxon>Aspergillaceae</taxon>
        <taxon>Penicillium</taxon>
    </lineage>
</organism>
<evidence type="ECO:0000313" key="2">
    <source>
        <dbReference type="Proteomes" id="UP000053732"/>
    </source>
</evidence>
<sequence length="149" mass="16774">MPGHCIQNRILCLAARVSGQERLIACTVLGKRNVAVLPVKSTVFPLFTAARCPTDSPWLYPIDHTIYQSYWADLKIPSEQLFFLALRSRGTDRALRHIHPASLLEIIPRPHGVVFTNLSRPLSIGYRLIELHHERTSTGTIESHNGLKT</sequence>
<keyword evidence="2" id="KW-1185">Reference proteome</keyword>